<proteinExistence type="predicted"/>
<protein>
    <recommendedName>
        <fullName evidence="2">GRHL1/CP2 C-terminal domain-containing protein</fullName>
    </recommendedName>
</protein>
<evidence type="ECO:0000256" key="1">
    <source>
        <dbReference type="SAM" id="SignalP"/>
    </source>
</evidence>
<evidence type="ECO:0000313" key="3">
    <source>
        <dbReference type="Ensembl" id="ENSSLUP00000058968.1"/>
    </source>
</evidence>
<dbReference type="AlphaFoldDB" id="A0A8D0AMB3"/>
<dbReference type="Proteomes" id="UP000694568">
    <property type="component" value="Unplaced"/>
</dbReference>
<feature type="signal peptide" evidence="1">
    <location>
        <begin position="1"/>
        <end position="20"/>
    </location>
</feature>
<sequence>VVHQVGVLFIFLHSCTSPSARPSFKEEYVFIYISDLAHFLCTTDRFTSRLLFKKKCFNLFFRIFINMDDNIIEHYTNQSAFLIEMSEVVGGQFQVTLIEV</sequence>
<keyword evidence="1" id="KW-0732">Signal</keyword>
<keyword evidence="4" id="KW-1185">Reference proteome</keyword>
<evidence type="ECO:0000313" key="4">
    <source>
        <dbReference type="Proteomes" id="UP000694568"/>
    </source>
</evidence>
<accession>A0A8D0AMB3</accession>
<organism evidence="3 4">
    <name type="scientific">Sander lucioperca</name>
    <name type="common">Pike-perch</name>
    <name type="synonym">Perca lucioperca</name>
    <dbReference type="NCBI Taxonomy" id="283035"/>
    <lineage>
        <taxon>Eukaryota</taxon>
        <taxon>Metazoa</taxon>
        <taxon>Chordata</taxon>
        <taxon>Craniata</taxon>
        <taxon>Vertebrata</taxon>
        <taxon>Euteleostomi</taxon>
        <taxon>Actinopterygii</taxon>
        <taxon>Neopterygii</taxon>
        <taxon>Teleostei</taxon>
        <taxon>Neoteleostei</taxon>
        <taxon>Acanthomorphata</taxon>
        <taxon>Eupercaria</taxon>
        <taxon>Perciformes</taxon>
        <taxon>Percoidei</taxon>
        <taxon>Percidae</taxon>
        <taxon>Luciopercinae</taxon>
        <taxon>Sander</taxon>
    </lineage>
</organism>
<feature type="domain" description="GRHL1/CP2 C-terminal" evidence="2">
    <location>
        <begin position="63"/>
        <end position="98"/>
    </location>
</feature>
<name>A0A8D0AMB3_SANLU</name>
<feature type="chain" id="PRO_5034436681" description="GRHL1/CP2 C-terminal domain-containing protein" evidence="1">
    <location>
        <begin position="21"/>
        <end position="100"/>
    </location>
</feature>
<reference evidence="3" key="2">
    <citation type="submission" date="2025-09" db="UniProtKB">
        <authorList>
            <consortium name="Ensembl"/>
        </authorList>
    </citation>
    <scope>IDENTIFICATION</scope>
</reference>
<evidence type="ECO:0000259" key="2">
    <source>
        <dbReference type="Pfam" id="PF25416"/>
    </source>
</evidence>
<dbReference type="InterPro" id="IPR057520">
    <property type="entry name" value="GRHL1/CP2_C"/>
</dbReference>
<dbReference type="Ensembl" id="ENSSLUT00000060654.1">
    <property type="protein sequence ID" value="ENSSLUP00000058968.1"/>
    <property type="gene ID" value="ENSSLUG00000025260.1"/>
</dbReference>
<dbReference type="Pfam" id="PF25416">
    <property type="entry name" value="GRHL1_C"/>
    <property type="match status" value="1"/>
</dbReference>
<reference evidence="3" key="1">
    <citation type="submission" date="2025-08" db="UniProtKB">
        <authorList>
            <consortium name="Ensembl"/>
        </authorList>
    </citation>
    <scope>IDENTIFICATION</scope>
</reference>